<dbReference type="AlphaFoldDB" id="A0AAD6CDS8"/>
<dbReference type="Proteomes" id="UP001213681">
    <property type="component" value="Unassembled WGS sequence"/>
</dbReference>
<name>A0AAD6CDS8_9EURO</name>
<comment type="subcellular location">
    <subcellularLocation>
        <location evidence="1">Nucleus</location>
    </subcellularLocation>
</comment>
<keyword evidence="2" id="KW-0805">Transcription regulation</keyword>
<evidence type="ECO:0000313" key="7">
    <source>
        <dbReference type="EMBL" id="KAJ5461029.1"/>
    </source>
</evidence>
<evidence type="ECO:0000256" key="4">
    <source>
        <dbReference type="ARBA" id="ARBA00023163"/>
    </source>
</evidence>
<evidence type="ECO:0000256" key="5">
    <source>
        <dbReference type="ARBA" id="ARBA00023242"/>
    </source>
</evidence>
<evidence type="ECO:0000259" key="6">
    <source>
        <dbReference type="PROSITE" id="PS50066"/>
    </source>
</evidence>
<keyword evidence="3" id="KW-0238">DNA-binding</keyword>
<evidence type="ECO:0000256" key="1">
    <source>
        <dbReference type="ARBA" id="ARBA00004123"/>
    </source>
</evidence>
<accession>A0AAD6CDS8</accession>
<keyword evidence="4" id="KW-0804">Transcription</keyword>
<dbReference type="GO" id="GO:0045944">
    <property type="term" value="P:positive regulation of transcription by RNA polymerase II"/>
    <property type="evidence" value="ECO:0007669"/>
    <property type="project" value="UniProtKB-ARBA"/>
</dbReference>
<feature type="domain" description="MADS-box" evidence="6">
    <location>
        <begin position="1"/>
        <end position="54"/>
    </location>
</feature>
<dbReference type="Pfam" id="PF00319">
    <property type="entry name" value="SRF-TF"/>
    <property type="match status" value="1"/>
</dbReference>
<sequence>MGGPDAQRNSRTTFKRRIKTLKDKAHQLSDICGARVYLLIDHEREKYVYNSSRHTSWPPPDETLEMHYPQLDRKTFNDIKGLHSPPHDPNRLKEYFAARFKLLCTLENLHKTVESAFSNTEDETPSNSQAER</sequence>
<reference evidence="7" key="1">
    <citation type="submission" date="2022-12" db="EMBL/GenBank/DDBJ databases">
        <authorList>
            <person name="Petersen C."/>
        </authorList>
    </citation>
    <scope>NUCLEOTIDE SEQUENCE</scope>
    <source>
        <strain evidence="7">IBT 16125</strain>
    </source>
</reference>
<dbReference type="RefSeq" id="XP_056770071.1">
    <property type="nucleotide sequence ID" value="XM_056905964.1"/>
</dbReference>
<dbReference type="InterPro" id="IPR002100">
    <property type="entry name" value="TF_MADSbox"/>
</dbReference>
<proteinExistence type="predicted"/>
<dbReference type="SUPFAM" id="SSF55455">
    <property type="entry name" value="SRF-like"/>
    <property type="match status" value="1"/>
</dbReference>
<keyword evidence="8" id="KW-1185">Reference proteome</keyword>
<keyword evidence="5" id="KW-0539">Nucleus</keyword>
<evidence type="ECO:0000313" key="8">
    <source>
        <dbReference type="Proteomes" id="UP001213681"/>
    </source>
</evidence>
<evidence type="ECO:0000256" key="3">
    <source>
        <dbReference type="ARBA" id="ARBA00023125"/>
    </source>
</evidence>
<dbReference type="GO" id="GO:0046983">
    <property type="term" value="F:protein dimerization activity"/>
    <property type="evidence" value="ECO:0007669"/>
    <property type="project" value="InterPro"/>
</dbReference>
<dbReference type="Gene3D" id="3.40.1810.10">
    <property type="entry name" value="Transcription factor, MADS-box"/>
    <property type="match status" value="1"/>
</dbReference>
<protein>
    <recommendedName>
        <fullName evidence="6">MADS-box domain-containing protein</fullName>
    </recommendedName>
</protein>
<dbReference type="EMBL" id="JAPVEA010000002">
    <property type="protein sequence ID" value="KAJ5461029.1"/>
    <property type="molecule type" value="Genomic_DNA"/>
</dbReference>
<comment type="caution">
    <text evidence="7">The sequence shown here is derived from an EMBL/GenBank/DDBJ whole genome shotgun (WGS) entry which is preliminary data.</text>
</comment>
<organism evidence="7 8">
    <name type="scientific">Penicillium daleae</name>
    <dbReference type="NCBI Taxonomy" id="63821"/>
    <lineage>
        <taxon>Eukaryota</taxon>
        <taxon>Fungi</taxon>
        <taxon>Dikarya</taxon>
        <taxon>Ascomycota</taxon>
        <taxon>Pezizomycotina</taxon>
        <taxon>Eurotiomycetes</taxon>
        <taxon>Eurotiomycetidae</taxon>
        <taxon>Eurotiales</taxon>
        <taxon>Aspergillaceae</taxon>
        <taxon>Penicillium</taxon>
    </lineage>
</organism>
<dbReference type="GeneID" id="81596207"/>
<dbReference type="GO" id="GO:0005634">
    <property type="term" value="C:nucleus"/>
    <property type="evidence" value="ECO:0007669"/>
    <property type="project" value="UniProtKB-SubCell"/>
</dbReference>
<gene>
    <name evidence="7" type="ORF">N7458_002581</name>
</gene>
<dbReference type="GO" id="GO:0003677">
    <property type="term" value="F:DNA binding"/>
    <property type="evidence" value="ECO:0007669"/>
    <property type="project" value="UniProtKB-KW"/>
</dbReference>
<dbReference type="PROSITE" id="PS50066">
    <property type="entry name" value="MADS_BOX_2"/>
    <property type="match status" value="1"/>
</dbReference>
<evidence type="ECO:0000256" key="2">
    <source>
        <dbReference type="ARBA" id="ARBA00023015"/>
    </source>
</evidence>
<dbReference type="InterPro" id="IPR036879">
    <property type="entry name" value="TF_MADSbox_sf"/>
</dbReference>
<reference evidence="7" key="2">
    <citation type="journal article" date="2023" name="IMA Fungus">
        <title>Comparative genomic study of the Penicillium genus elucidates a diverse pangenome and 15 lateral gene transfer events.</title>
        <authorList>
            <person name="Petersen C."/>
            <person name="Sorensen T."/>
            <person name="Nielsen M.R."/>
            <person name="Sondergaard T.E."/>
            <person name="Sorensen J.L."/>
            <person name="Fitzpatrick D.A."/>
            <person name="Frisvad J.C."/>
            <person name="Nielsen K.L."/>
        </authorList>
    </citation>
    <scope>NUCLEOTIDE SEQUENCE</scope>
    <source>
        <strain evidence="7">IBT 16125</strain>
    </source>
</reference>